<sequence length="84" mass="9464">MLGCLHPCFNASRTCDVGQGYARLYVRGNRNEKRKDLSFFGQSFGRASGQNLLLETIGPATEDLKKKGINFSLWFKPESYVTDI</sequence>
<dbReference type="OrthoDB" id="2143914at2759"/>
<evidence type="ECO:0000313" key="2">
    <source>
        <dbReference type="Proteomes" id="UP000636800"/>
    </source>
</evidence>
<keyword evidence="2" id="KW-1185">Reference proteome</keyword>
<reference evidence="1 2" key="1">
    <citation type="journal article" date="2020" name="Nat. Food">
        <title>A phased Vanilla planifolia genome enables genetic improvement of flavour and production.</title>
        <authorList>
            <person name="Hasing T."/>
            <person name="Tang H."/>
            <person name="Brym M."/>
            <person name="Khazi F."/>
            <person name="Huang T."/>
            <person name="Chambers A.H."/>
        </authorList>
    </citation>
    <scope>NUCLEOTIDE SEQUENCE [LARGE SCALE GENOMIC DNA]</scope>
    <source>
        <tissue evidence="1">Leaf</tissue>
    </source>
</reference>
<gene>
    <name evidence="1" type="ORF">HPP92_027573</name>
</gene>
<name>A0A835PBB7_VANPL</name>
<dbReference type="Proteomes" id="UP000636800">
    <property type="component" value="Unassembled WGS sequence"/>
</dbReference>
<protein>
    <submittedName>
        <fullName evidence="1">Uncharacterized protein</fullName>
    </submittedName>
</protein>
<proteinExistence type="predicted"/>
<accession>A0A835PBB7</accession>
<evidence type="ECO:0000313" key="1">
    <source>
        <dbReference type="EMBL" id="KAG0448981.1"/>
    </source>
</evidence>
<dbReference type="AlphaFoldDB" id="A0A835PBB7"/>
<organism evidence="1 2">
    <name type="scientific">Vanilla planifolia</name>
    <name type="common">Vanilla</name>
    <dbReference type="NCBI Taxonomy" id="51239"/>
    <lineage>
        <taxon>Eukaryota</taxon>
        <taxon>Viridiplantae</taxon>
        <taxon>Streptophyta</taxon>
        <taxon>Embryophyta</taxon>
        <taxon>Tracheophyta</taxon>
        <taxon>Spermatophyta</taxon>
        <taxon>Magnoliopsida</taxon>
        <taxon>Liliopsida</taxon>
        <taxon>Asparagales</taxon>
        <taxon>Orchidaceae</taxon>
        <taxon>Vanilloideae</taxon>
        <taxon>Vanilleae</taxon>
        <taxon>Vanilla</taxon>
    </lineage>
</organism>
<dbReference type="EMBL" id="JADCNL010000241">
    <property type="protein sequence ID" value="KAG0448981.1"/>
    <property type="molecule type" value="Genomic_DNA"/>
</dbReference>
<comment type="caution">
    <text evidence="1">The sequence shown here is derived from an EMBL/GenBank/DDBJ whole genome shotgun (WGS) entry which is preliminary data.</text>
</comment>